<dbReference type="SUPFAM" id="SSF46955">
    <property type="entry name" value="Putative DNA-binding domain"/>
    <property type="match status" value="1"/>
</dbReference>
<keyword evidence="3" id="KW-1185">Reference proteome</keyword>
<dbReference type="EMBL" id="CP001629">
    <property type="protein sequence ID" value="ACU89384.1"/>
    <property type="molecule type" value="Genomic_DNA"/>
</dbReference>
<dbReference type="Proteomes" id="UP000002216">
    <property type="component" value="Chromosome"/>
</dbReference>
<name>C7LS01_DESBD</name>
<dbReference type="KEGG" id="dba:Dbac_1284"/>
<dbReference type="Pfam" id="PF12728">
    <property type="entry name" value="HTH_17"/>
    <property type="match status" value="1"/>
</dbReference>
<reference evidence="2 3" key="1">
    <citation type="journal article" date="2009" name="Stand. Genomic Sci.">
        <title>Complete genome sequence of Desulfomicrobium baculatum type strain (X).</title>
        <authorList>
            <person name="Copeland A."/>
            <person name="Spring S."/>
            <person name="Goker M."/>
            <person name="Schneider S."/>
            <person name="Lapidus A."/>
            <person name="Del Rio T.G."/>
            <person name="Tice H."/>
            <person name="Cheng J.F."/>
            <person name="Chen F."/>
            <person name="Nolan M."/>
            <person name="Bruce D."/>
            <person name="Goodwin L."/>
            <person name="Pitluck S."/>
            <person name="Ivanova N."/>
            <person name="Mavrommatis K."/>
            <person name="Ovchinnikova G."/>
            <person name="Pati A."/>
            <person name="Chen A."/>
            <person name="Palaniappan K."/>
            <person name="Land M."/>
            <person name="Hauser L."/>
            <person name="Chang Y.J."/>
            <person name="Jeffries C.C."/>
            <person name="Meincke L."/>
            <person name="Sims D."/>
            <person name="Brettin T."/>
            <person name="Detter J.C."/>
            <person name="Han C."/>
            <person name="Chain P."/>
            <person name="Bristow J."/>
            <person name="Eisen J.A."/>
            <person name="Markowitz V."/>
            <person name="Hugenholtz P."/>
            <person name="Kyrpides N.C."/>
            <person name="Klenk H.P."/>
            <person name="Lucas S."/>
        </authorList>
    </citation>
    <scope>NUCLEOTIDE SEQUENCE [LARGE SCALE GENOMIC DNA]</scope>
    <source>
        <strain evidence="3">DSM 4028 / VKM B-1378 / X</strain>
    </source>
</reference>
<dbReference type="STRING" id="525897.Dbac_1284"/>
<gene>
    <name evidence="2" type="ordered locus">Dbac_1284</name>
</gene>
<accession>C7LS01</accession>
<evidence type="ECO:0000313" key="3">
    <source>
        <dbReference type="Proteomes" id="UP000002216"/>
    </source>
</evidence>
<organism evidence="2 3">
    <name type="scientific">Desulfomicrobium baculatum (strain DSM 4028 / VKM B-1378 / X)</name>
    <name type="common">Desulfovibrio baculatus</name>
    <dbReference type="NCBI Taxonomy" id="525897"/>
    <lineage>
        <taxon>Bacteria</taxon>
        <taxon>Pseudomonadati</taxon>
        <taxon>Thermodesulfobacteriota</taxon>
        <taxon>Desulfovibrionia</taxon>
        <taxon>Desulfovibrionales</taxon>
        <taxon>Desulfomicrobiaceae</taxon>
        <taxon>Desulfomicrobium</taxon>
    </lineage>
</organism>
<sequence length="66" mass="7907">MVMLSNEVKLFCEKEAADFLSISVKTLQQWRYLKKPPVYIKFGRNVRYNYHDLVKYMKACTVEPMN</sequence>
<protein>
    <recommendedName>
        <fullName evidence="1">Helix-turn-helix domain-containing protein</fullName>
    </recommendedName>
</protein>
<dbReference type="eggNOG" id="ENOG50313YQ">
    <property type="taxonomic scope" value="Bacteria"/>
</dbReference>
<feature type="domain" description="Helix-turn-helix" evidence="1">
    <location>
        <begin position="14"/>
        <end position="60"/>
    </location>
</feature>
<evidence type="ECO:0000313" key="2">
    <source>
        <dbReference type="EMBL" id="ACU89384.1"/>
    </source>
</evidence>
<dbReference type="InterPro" id="IPR041657">
    <property type="entry name" value="HTH_17"/>
</dbReference>
<proteinExistence type="predicted"/>
<dbReference type="HOGENOM" id="CLU_140176_9_5_7"/>
<dbReference type="InterPro" id="IPR009061">
    <property type="entry name" value="DNA-bd_dom_put_sf"/>
</dbReference>
<dbReference type="AlphaFoldDB" id="C7LS01"/>
<evidence type="ECO:0000259" key="1">
    <source>
        <dbReference type="Pfam" id="PF12728"/>
    </source>
</evidence>